<organism evidence="4 5">
    <name type="scientific">Candidatus Sedimenticola endophacoides</name>
    <dbReference type="NCBI Taxonomy" id="2548426"/>
    <lineage>
        <taxon>Bacteria</taxon>
        <taxon>Pseudomonadati</taxon>
        <taxon>Pseudomonadota</taxon>
        <taxon>Gammaproteobacteria</taxon>
        <taxon>Chromatiales</taxon>
        <taxon>Sedimenticolaceae</taxon>
        <taxon>Sedimenticola</taxon>
    </lineage>
</organism>
<dbReference type="NCBIfam" id="TIGR01730">
    <property type="entry name" value="RND_mfp"/>
    <property type="match status" value="1"/>
</dbReference>
<dbReference type="PANTHER" id="PTHR30469">
    <property type="entry name" value="MULTIDRUG RESISTANCE PROTEIN MDTA"/>
    <property type="match status" value="1"/>
</dbReference>
<sequence>MVLSGVGVVSAQEGVVTHDCLLEPHMLVDLSSPVPGVIASINADRGDHVKKGAAVVQLESSEERAIVNLNQAELAFGEKTVSRNHELYRQNLISAQELDELKLKSELSRLELAVARTRLARKRITSPVSGVVVERLMDPGEYVGELPMLKIAALDPIHVEAVLPKELFGTVQPGMEAEVSLEAPVGGEHQARVAVVDQVVDAASGTFGIRLLLPNPDNRIPAGIKCRLRLIGKEL</sequence>
<dbReference type="AlphaFoldDB" id="A0A657PW11"/>
<protein>
    <submittedName>
        <fullName evidence="4">Efflux RND transporter periplasmic adaptor subunit</fullName>
    </submittedName>
</protein>
<dbReference type="GO" id="GO:1990281">
    <property type="term" value="C:efflux pump complex"/>
    <property type="evidence" value="ECO:0007669"/>
    <property type="project" value="TreeGrafter"/>
</dbReference>
<gene>
    <name evidence="4" type="ORF">C3L24_13575</name>
</gene>
<proteinExistence type="inferred from homology"/>
<dbReference type="EMBL" id="PQCO01000330">
    <property type="protein sequence ID" value="PUD98012.1"/>
    <property type="molecule type" value="Genomic_DNA"/>
</dbReference>
<dbReference type="Gene3D" id="1.10.287.470">
    <property type="entry name" value="Helix hairpin bin"/>
    <property type="match status" value="1"/>
</dbReference>
<accession>A0A657PW11</accession>
<dbReference type="Proteomes" id="UP000250928">
    <property type="component" value="Unassembled WGS sequence"/>
</dbReference>
<evidence type="ECO:0000256" key="1">
    <source>
        <dbReference type="ARBA" id="ARBA00009477"/>
    </source>
</evidence>
<dbReference type="Pfam" id="PF25973">
    <property type="entry name" value="BSH_CzcB"/>
    <property type="match status" value="1"/>
</dbReference>
<feature type="domain" description="CusB-like beta-barrel" evidence="2">
    <location>
        <begin position="159"/>
        <end position="232"/>
    </location>
</feature>
<dbReference type="Pfam" id="PF25954">
    <property type="entry name" value="Beta-barrel_RND_2"/>
    <property type="match status" value="1"/>
</dbReference>
<dbReference type="Gene3D" id="2.40.30.170">
    <property type="match status" value="1"/>
</dbReference>
<dbReference type="Gene3D" id="2.40.50.100">
    <property type="match status" value="1"/>
</dbReference>
<evidence type="ECO:0000313" key="5">
    <source>
        <dbReference type="Proteomes" id="UP000250928"/>
    </source>
</evidence>
<evidence type="ECO:0000259" key="3">
    <source>
        <dbReference type="Pfam" id="PF25973"/>
    </source>
</evidence>
<reference evidence="4 5" key="1">
    <citation type="submission" date="2018-01" db="EMBL/GenBank/DDBJ databases">
        <title>Novel co-symbiosis in the lucinid bivalve Phacoides pectinatus.</title>
        <authorList>
            <person name="Lim S.J."/>
            <person name="Davis B.G."/>
            <person name="Gill D.E."/>
            <person name="Engel A.S."/>
            <person name="Anderson L.C."/>
            <person name="Campbell B.J."/>
        </authorList>
    </citation>
    <scope>NUCLEOTIDE SEQUENCE [LARGE SCALE GENOMIC DNA]</scope>
    <source>
        <strain evidence="4">N3_P5</strain>
    </source>
</reference>
<name>A0A657PW11_9GAMM</name>
<dbReference type="GO" id="GO:0015562">
    <property type="term" value="F:efflux transmembrane transporter activity"/>
    <property type="evidence" value="ECO:0007669"/>
    <property type="project" value="TreeGrafter"/>
</dbReference>
<comment type="similarity">
    <text evidence="1">Belongs to the membrane fusion protein (MFP) (TC 8.A.1) family.</text>
</comment>
<dbReference type="PANTHER" id="PTHR30469:SF15">
    <property type="entry name" value="HLYD FAMILY OF SECRETION PROTEINS"/>
    <property type="match status" value="1"/>
</dbReference>
<evidence type="ECO:0000313" key="4">
    <source>
        <dbReference type="EMBL" id="PUD98012.1"/>
    </source>
</evidence>
<dbReference type="InterPro" id="IPR006143">
    <property type="entry name" value="RND_pump_MFP"/>
</dbReference>
<feature type="domain" description="CzcB-like barrel-sandwich hybrid" evidence="3">
    <location>
        <begin position="29"/>
        <end position="145"/>
    </location>
</feature>
<comment type="caution">
    <text evidence="4">The sequence shown here is derived from an EMBL/GenBank/DDBJ whole genome shotgun (WGS) entry which is preliminary data.</text>
</comment>
<dbReference type="InterPro" id="IPR058792">
    <property type="entry name" value="Beta-barrel_RND_2"/>
</dbReference>
<evidence type="ECO:0000259" key="2">
    <source>
        <dbReference type="Pfam" id="PF25954"/>
    </source>
</evidence>
<dbReference type="SUPFAM" id="SSF111369">
    <property type="entry name" value="HlyD-like secretion proteins"/>
    <property type="match status" value="1"/>
</dbReference>
<dbReference type="InterPro" id="IPR058647">
    <property type="entry name" value="BSH_CzcB-like"/>
</dbReference>